<protein>
    <submittedName>
        <fullName evidence="1">Uncharacterized protein</fullName>
    </submittedName>
</protein>
<comment type="caution">
    <text evidence="1">The sequence shown here is derived from an EMBL/GenBank/DDBJ whole genome shotgun (WGS) entry which is preliminary data.</text>
</comment>
<gene>
    <name evidence="1" type="ORF">AO370_1068</name>
</gene>
<sequence length="44" mass="5039">MSIAEVAFHGFPPVEMNMVIFAIKSNQSAFKFKTNLLKDDLMYN</sequence>
<dbReference type="Proteomes" id="UP000078295">
    <property type="component" value="Unassembled WGS sequence"/>
</dbReference>
<reference evidence="1 2" key="1">
    <citation type="journal article" date="2016" name="Genome Biol. Evol.">
        <title>Comparative Genomic Analyses of the Moraxella catarrhalis Serosensitive and Seroresistant Lineages Demonstrate Their Independent Evolution.</title>
        <authorList>
            <person name="Earl J.P."/>
            <person name="de Vries S.P."/>
            <person name="Ahmed A."/>
            <person name="Powell E."/>
            <person name="Schultz M.P."/>
            <person name="Hermans P.W."/>
            <person name="Hill D.J."/>
            <person name="Zhou Z."/>
            <person name="Constantinidou C.I."/>
            <person name="Hu F.Z."/>
            <person name="Bootsma H.J."/>
            <person name="Ehrlich G.D."/>
        </authorList>
    </citation>
    <scope>NUCLEOTIDE SEQUENCE [LARGE SCALE GENOMIC DNA]</scope>
    <source>
        <strain evidence="1 2">F23</strain>
    </source>
</reference>
<dbReference type="AlphaFoldDB" id="A0AB36DNT2"/>
<name>A0AB36DNT2_MORCA</name>
<accession>A0AB36DNT2</accession>
<dbReference type="EMBL" id="LXHQ01000030">
    <property type="protein sequence ID" value="OAV25318.1"/>
    <property type="molecule type" value="Genomic_DNA"/>
</dbReference>
<evidence type="ECO:0000313" key="1">
    <source>
        <dbReference type="EMBL" id="OAV25318.1"/>
    </source>
</evidence>
<organism evidence="1 2">
    <name type="scientific">Moraxella catarrhalis</name>
    <name type="common">Branhamella catarrhalis</name>
    <dbReference type="NCBI Taxonomy" id="480"/>
    <lineage>
        <taxon>Bacteria</taxon>
        <taxon>Pseudomonadati</taxon>
        <taxon>Pseudomonadota</taxon>
        <taxon>Gammaproteobacteria</taxon>
        <taxon>Moraxellales</taxon>
        <taxon>Moraxellaceae</taxon>
        <taxon>Moraxella</taxon>
    </lineage>
</organism>
<proteinExistence type="predicted"/>
<evidence type="ECO:0000313" key="2">
    <source>
        <dbReference type="Proteomes" id="UP000078295"/>
    </source>
</evidence>